<dbReference type="RefSeq" id="WP_140233136.1">
    <property type="nucleotide sequence ID" value="NZ_CP041036.1"/>
</dbReference>
<keyword evidence="2" id="KW-1185">Reference proteome</keyword>
<dbReference type="EMBL" id="CP041036">
    <property type="protein sequence ID" value="QDE29818.1"/>
    <property type="molecule type" value="Genomic_DNA"/>
</dbReference>
<gene>
    <name evidence="1" type="ORF">FH971_01815</name>
</gene>
<proteinExistence type="predicted"/>
<organism evidence="1 2">
    <name type="scientific">Shewanella polaris</name>
    <dbReference type="NCBI Taxonomy" id="2588449"/>
    <lineage>
        <taxon>Bacteria</taxon>
        <taxon>Pseudomonadati</taxon>
        <taxon>Pseudomonadota</taxon>
        <taxon>Gammaproteobacteria</taxon>
        <taxon>Alteromonadales</taxon>
        <taxon>Shewanellaceae</taxon>
        <taxon>Shewanella</taxon>
    </lineage>
</organism>
<evidence type="ECO:0000313" key="1">
    <source>
        <dbReference type="EMBL" id="QDE29818.1"/>
    </source>
</evidence>
<name>A0A4Y5YB84_9GAMM</name>
<dbReference type="AlphaFoldDB" id="A0A4Y5YB84"/>
<evidence type="ECO:0000313" key="2">
    <source>
        <dbReference type="Proteomes" id="UP000319809"/>
    </source>
</evidence>
<reference evidence="1 2" key="1">
    <citation type="submission" date="2019-06" db="EMBL/GenBank/DDBJ databases">
        <title>The genome of Shewanella sp. SM1901.</title>
        <authorList>
            <person name="Cha Q."/>
        </authorList>
    </citation>
    <scope>NUCLEOTIDE SEQUENCE [LARGE SCALE GENOMIC DNA]</scope>
    <source>
        <strain evidence="1 2">SM1901</strain>
    </source>
</reference>
<dbReference type="Proteomes" id="UP000319809">
    <property type="component" value="Chromosome"/>
</dbReference>
<dbReference type="KEGG" id="spol:FH971_01815"/>
<protein>
    <submittedName>
        <fullName evidence="1">Uncharacterized protein</fullName>
    </submittedName>
</protein>
<accession>A0A4Y5YB84</accession>
<sequence>MSQVIRITDDLYKRLESHADGFATPSSVIEKILDAYEGKEPSVNQESDQHSISHKLELMFYPESEEEFKKKFMAIKQAFVKITFSNGTTEIRDWVSTRFTESSSVSGNLRSGYLRGWKKKGIVKAEVALSKSEFNT</sequence>